<evidence type="ECO:0008006" key="3">
    <source>
        <dbReference type="Google" id="ProtNLM"/>
    </source>
</evidence>
<keyword evidence="2" id="KW-1185">Reference proteome</keyword>
<organism evidence="1 2">
    <name type="scientific">Meripilus lineatus</name>
    <dbReference type="NCBI Taxonomy" id="2056292"/>
    <lineage>
        <taxon>Eukaryota</taxon>
        <taxon>Fungi</taxon>
        <taxon>Dikarya</taxon>
        <taxon>Basidiomycota</taxon>
        <taxon>Agaricomycotina</taxon>
        <taxon>Agaricomycetes</taxon>
        <taxon>Polyporales</taxon>
        <taxon>Meripilaceae</taxon>
        <taxon>Meripilus</taxon>
    </lineage>
</organism>
<dbReference type="AlphaFoldDB" id="A0AAD5URA4"/>
<dbReference type="EMBL" id="JANAWD010000839">
    <property type="protein sequence ID" value="KAJ3475541.1"/>
    <property type="molecule type" value="Genomic_DNA"/>
</dbReference>
<dbReference type="SUPFAM" id="SSF52047">
    <property type="entry name" value="RNI-like"/>
    <property type="match status" value="1"/>
</dbReference>
<protein>
    <recommendedName>
        <fullName evidence="3">F-box domain-containing protein</fullName>
    </recommendedName>
</protein>
<evidence type="ECO:0000313" key="2">
    <source>
        <dbReference type="Proteomes" id="UP001212997"/>
    </source>
</evidence>
<dbReference type="Proteomes" id="UP001212997">
    <property type="component" value="Unassembled WGS sequence"/>
</dbReference>
<evidence type="ECO:0000313" key="1">
    <source>
        <dbReference type="EMBL" id="KAJ3475541.1"/>
    </source>
</evidence>
<accession>A0AAD5URA4</accession>
<gene>
    <name evidence="1" type="ORF">NLI96_g11774</name>
</gene>
<reference evidence="1" key="1">
    <citation type="submission" date="2022-07" db="EMBL/GenBank/DDBJ databases">
        <title>Genome Sequence of Physisporinus lineatus.</title>
        <authorList>
            <person name="Buettner E."/>
        </authorList>
    </citation>
    <scope>NUCLEOTIDE SEQUENCE</scope>
    <source>
        <strain evidence="1">VT162</strain>
    </source>
</reference>
<proteinExistence type="predicted"/>
<name>A0AAD5URA4_9APHY</name>
<comment type="caution">
    <text evidence="1">The sequence shown here is derived from an EMBL/GenBank/DDBJ whole genome shotgun (WGS) entry which is preliminary data.</text>
</comment>
<sequence length="474" mass="54605">MATHIVTLDSPVGIIRDFVSTLTFSCLGRRRKSTPRLPLEVCEFIIGFVGYFPDGEWNSEELRGCQLALCSCVLVCRDWVPKSRIHLYEHLRLDNKRKATKLTETLRAFPLLGKHARWLSLNGYNQHDDWFYKVQHHLPRLLPNLTHLLYNRFPAVHPLFFALSRRFNHVTHLVLFDMGSWSLRETTRFLSGFTQLKELRIDMSQLGTVVPHPLYCRKIHGQAGFIGTELISASTSTDSAARDYTALFDWFRRSHFHYFISALRLTIHDLSHATENLDDLVVRASESVMSMELFLEWGPGDLGSGPMWIPPIAMCSKLEQLDVQLGKLRSKEGETLAWQFLASLLPCLPTSLCMIQLKFSAKASSVFAADHEKFWKAFDSTLSSSKFPRLTSVHLIWREETPKALARTLHELDRKGIFRQLVPGIYNRNILVCGRFYTAYLPMMHIRFPRIVLHKLVFYPSRGVNMTRILSPSK</sequence>